<evidence type="ECO:0000313" key="2">
    <source>
        <dbReference type="Proteomes" id="UP000769157"/>
    </source>
</evidence>
<protein>
    <submittedName>
        <fullName evidence="1">Uncharacterized protein</fullName>
    </submittedName>
</protein>
<dbReference type="GeneID" id="70238711"/>
<reference evidence="1" key="1">
    <citation type="journal article" date="2021" name="Open Biol.">
        <title>Shared evolutionary footprints suggest mitochondrial oxidative damage underlies multiple complex I losses in fungi.</title>
        <authorList>
            <person name="Schikora-Tamarit M.A."/>
            <person name="Marcet-Houben M."/>
            <person name="Nosek J."/>
            <person name="Gabaldon T."/>
        </authorList>
    </citation>
    <scope>NUCLEOTIDE SEQUENCE</scope>
    <source>
        <strain evidence="1">CBS6075</strain>
    </source>
</reference>
<keyword evidence="2" id="KW-1185">Reference proteome</keyword>
<evidence type="ECO:0000313" key="1">
    <source>
        <dbReference type="EMBL" id="KAH3661340.1"/>
    </source>
</evidence>
<accession>A0A9P8T0Y4</accession>
<dbReference type="AlphaFoldDB" id="A0A9P8T0Y4"/>
<comment type="caution">
    <text evidence="1">The sequence shown here is derived from an EMBL/GenBank/DDBJ whole genome shotgun (WGS) entry which is preliminary data.</text>
</comment>
<organism evidence="1 2">
    <name type="scientific">Ogataea philodendri</name>
    <dbReference type="NCBI Taxonomy" id="1378263"/>
    <lineage>
        <taxon>Eukaryota</taxon>
        <taxon>Fungi</taxon>
        <taxon>Dikarya</taxon>
        <taxon>Ascomycota</taxon>
        <taxon>Saccharomycotina</taxon>
        <taxon>Pichiomycetes</taxon>
        <taxon>Pichiales</taxon>
        <taxon>Pichiaceae</taxon>
        <taxon>Ogataea</taxon>
    </lineage>
</organism>
<gene>
    <name evidence="1" type="ORF">OGAPHI_006747</name>
</gene>
<dbReference type="RefSeq" id="XP_046058464.1">
    <property type="nucleotide sequence ID" value="XM_046208066.1"/>
</dbReference>
<proteinExistence type="predicted"/>
<reference evidence="1" key="2">
    <citation type="submission" date="2021-01" db="EMBL/GenBank/DDBJ databases">
        <authorList>
            <person name="Schikora-Tamarit M.A."/>
        </authorList>
    </citation>
    <scope>NUCLEOTIDE SEQUENCE</scope>
    <source>
        <strain evidence="1">CBS6075</strain>
    </source>
</reference>
<sequence>MKSFQFPLVQADWLELLAELGLKELVVPAVQTELVELAEIVELQQPVELEAVEEADLGSPGTLLPVASFAASGKA</sequence>
<dbReference type="Proteomes" id="UP000769157">
    <property type="component" value="Unassembled WGS sequence"/>
</dbReference>
<dbReference type="EMBL" id="JAEUBE010000487">
    <property type="protein sequence ID" value="KAH3661340.1"/>
    <property type="molecule type" value="Genomic_DNA"/>
</dbReference>
<name>A0A9P8T0Y4_9ASCO</name>